<feature type="domain" description="Band 7" evidence="4">
    <location>
        <begin position="282"/>
        <end position="493"/>
    </location>
</feature>
<accession>A0A7Y4JNU6</accession>
<evidence type="ECO:0000256" key="1">
    <source>
        <dbReference type="ARBA" id="ARBA00004167"/>
    </source>
</evidence>
<gene>
    <name evidence="5" type="ORF">HNS30_05255</name>
</gene>
<keyword evidence="3" id="KW-0472">Membrane</keyword>
<dbReference type="InterPro" id="IPR001107">
    <property type="entry name" value="Band_7"/>
</dbReference>
<comment type="caution">
    <text evidence="5">The sequence shown here is derived from an EMBL/GenBank/DDBJ whole genome shotgun (WGS) entry which is preliminary data.</text>
</comment>
<dbReference type="AlphaFoldDB" id="A0A7Y4JNU6"/>
<comment type="subcellular location">
    <subcellularLocation>
        <location evidence="1">Membrane</location>
        <topology evidence="1">Single-pass membrane protein</topology>
    </subcellularLocation>
</comment>
<reference evidence="5 6" key="1">
    <citation type="submission" date="2020-05" db="EMBL/GenBank/DDBJ databases">
        <authorList>
            <person name="Whitworth D."/>
        </authorList>
    </citation>
    <scope>NUCLEOTIDE SEQUENCE [LARGE SCALE GENOMIC DNA]</scope>
    <source>
        <strain evidence="5 6">CA046A</strain>
    </source>
</reference>
<dbReference type="Pfam" id="PF01145">
    <property type="entry name" value="Band_7"/>
    <property type="match status" value="1"/>
</dbReference>
<organism evidence="5 6">
    <name type="scientific">Corallococcus exercitus</name>
    <dbReference type="NCBI Taxonomy" id="2316736"/>
    <lineage>
        <taxon>Bacteria</taxon>
        <taxon>Pseudomonadati</taxon>
        <taxon>Myxococcota</taxon>
        <taxon>Myxococcia</taxon>
        <taxon>Myxococcales</taxon>
        <taxon>Cystobacterineae</taxon>
        <taxon>Myxococcaceae</taxon>
        <taxon>Corallococcus</taxon>
    </lineage>
</organism>
<sequence>MAHRSVPSSSRHLAVAGGVQWRGALPQWRGPQEKGLMDYFVVLAGVALLLGVGVLYVLSGVQVIGENESGLIIKKFGAPLPPGRLVALEGEAGYQAELLPPGWHFGYPFWRFKVTRVPVVVVRQGHIALVVANGGAPIPPGCILGREVACDGFQDAHAFLEGGGQKGRQLAFLTAGTYRINPALFTVITPENAERFDMDVEDLEIFSVGPDKVGIVTTLDGRPIPAGDLAGVPVEGHDSFQSAQQFLDAGGCRGLQEQVLLSGSWNLNPWFVRVEQIPMTEVPIGYVGVVVSYVGREHLDVSGDEFTHGDLVERGRKGVWIEPLLPGKHPLNTRVMKVELVPTTNIVLNWAQRTEQHKYDEKLSPITVRSRDGFSFMLDVSQIIHISMKQAPRVISRVGSMQNLVDHVLQPTVANYFRNSAQQVTVLEFLSARTDRQREAYEAIRGALGAYDVECIDTLVGDIQPPAELMKTQTDRKIAEELQRTYEVQREAQVRRRELERATAVANMQPEVVRSEQMVAISEKGALAAEETAKGEAARTRLHADAEAHGLRQRAEAEAESKRLHGSAEAEATRLVGEAKAEAYRTGVAALGAQAFTAVQLATVLAQHGVKLVPEIALGQEGGGGQGLLGALMARVLQNEPKPQVLQRPVKPASGNGVENVHKQA</sequence>
<evidence type="ECO:0000313" key="6">
    <source>
        <dbReference type="Proteomes" id="UP000528460"/>
    </source>
</evidence>
<keyword evidence="3" id="KW-0812">Transmembrane</keyword>
<dbReference type="GO" id="GO:0016020">
    <property type="term" value="C:membrane"/>
    <property type="evidence" value="ECO:0007669"/>
    <property type="project" value="UniProtKB-SubCell"/>
</dbReference>
<evidence type="ECO:0000313" key="5">
    <source>
        <dbReference type="EMBL" id="NOK08445.1"/>
    </source>
</evidence>
<dbReference type="SUPFAM" id="SSF117892">
    <property type="entry name" value="Band 7/SPFH domain"/>
    <property type="match status" value="1"/>
</dbReference>
<dbReference type="InterPro" id="IPR017037">
    <property type="entry name" value="UCP035261"/>
</dbReference>
<dbReference type="PIRSF" id="PIRSF035261">
    <property type="entry name" value="UCP035261"/>
    <property type="match status" value="1"/>
</dbReference>
<protein>
    <submittedName>
        <fullName evidence="5">Flotillin family protein</fullName>
    </submittedName>
</protein>
<dbReference type="Proteomes" id="UP000528460">
    <property type="component" value="Unassembled WGS sequence"/>
</dbReference>
<name>A0A7Y4JNU6_9BACT</name>
<proteinExistence type="predicted"/>
<feature type="region of interest" description="Disordered" evidence="2">
    <location>
        <begin position="642"/>
        <end position="665"/>
    </location>
</feature>
<feature type="transmembrane region" description="Helical" evidence="3">
    <location>
        <begin position="39"/>
        <end position="58"/>
    </location>
</feature>
<evidence type="ECO:0000256" key="2">
    <source>
        <dbReference type="SAM" id="MobiDB-lite"/>
    </source>
</evidence>
<keyword evidence="3" id="KW-1133">Transmembrane helix</keyword>
<evidence type="ECO:0000259" key="4">
    <source>
        <dbReference type="Pfam" id="PF01145"/>
    </source>
</evidence>
<dbReference type="InterPro" id="IPR036013">
    <property type="entry name" value="Band_7/SPFH_dom_sf"/>
</dbReference>
<dbReference type="EMBL" id="JABFJW010000024">
    <property type="protein sequence ID" value="NOK08445.1"/>
    <property type="molecule type" value="Genomic_DNA"/>
</dbReference>
<evidence type="ECO:0000256" key="3">
    <source>
        <dbReference type="SAM" id="Phobius"/>
    </source>
</evidence>